<evidence type="ECO:0000313" key="2">
    <source>
        <dbReference type="Proteomes" id="UP000002149"/>
    </source>
</evidence>
<evidence type="ECO:0000313" key="1">
    <source>
        <dbReference type="EMBL" id="ALO60343.1"/>
    </source>
</evidence>
<dbReference type="InParanoid" id="A0A0S2LI01"/>
<protein>
    <submittedName>
        <fullName evidence="1">Uncharacterized protein</fullName>
    </submittedName>
</protein>
<dbReference type="RefSeq" id="XP_024514168.1">
    <property type="nucleotide sequence ID" value="XM_024656096.1"/>
</dbReference>
<name>A0A0S2LI01_CRYD1</name>
<gene>
    <name evidence="1" type="ordered locus">CNA05135</name>
</gene>
<dbReference type="EMBL" id="AE017341">
    <property type="protein sequence ID" value="ALO60343.1"/>
    <property type="molecule type" value="Genomic_DNA"/>
</dbReference>
<reference evidence="1 2" key="1">
    <citation type="journal article" date="2005" name="Science">
        <title>The genome of the basidiomycetous yeast and human pathogen Cryptococcus neoformans.</title>
        <authorList>
            <person name="Loftus B.J."/>
            <person name="Fung E."/>
            <person name="Roncaglia P."/>
            <person name="Rowley D."/>
            <person name="Amedeo P."/>
            <person name="Bruno D."/>
            <person name="Vamathevan J."/>
            <person name="Miranda M."/>
            <person name="Anderson I.J."/>
            <person name="Fraser J.A."/>
            <person name="Allen J.E."/>
            <person name="Bosdet I.E."/>
            <person name="Brent M.R."/>
            <person name="Chiu R."/>
            <person name="Doering T.L."/>
            <person name="Donlin M.J."/>
            <person name="D'Souza C.A."/>
            <person name="Fox D.S."/>
            <person name="Grinberg V."/>
            <person name="Fu J."/>
            <person name="Fukushima M."/>
            <person name="Haas B.J."/>
            <person name="Huang J.C."/>
            <person name="Janbon G."/>
            <person name="Jones S.J."/>
            <person name="Koo H.L."/>
            <person name="Krzywinski M.I."/>
            <person name="Kwon-Chung J.K."/>
            <person name="Lengeler K.B."/>
            <person name="Maiti R."/>
            <person name="Marra M.A."/>
            <person name="Marra R.E."/>
            <person name="Mathewson C.A."/>
            <person name="Mitchell T.G."/>
            <person name="Pertea M."/>
            <person name="Riggs F.R."/>
            <person name="Salzberg S.L."/>
            <person name="Schein J.E."/>
            <person name="Shvartsbeyn A."/>
            <person name="Shin H."/>
            <person name="Shumway M."/>
            <person name="Specht C.A."/>
            <person name="Suh B.B."/>
            <person name="Tenney A."/>
            <person name="Utterback T.R."/>
            <person name="Wickes B.L."/>
            <person name="Wortman J.R."/>
            <person name="Wye N.H."/>
            <person name="Kronstad J.W."/>
            <person name="Lodge J.K."/>
            <person name="Heitman J."/>
            <person name="Davis R.W."/>
            <person name="Fraser C.M."/>
            <person name="Hyman R.W."/>
        </authorList>
    </citation>
    <scope>NUCLEOTIDE SEQUENCE [LARGE SCALE GENOMIC DNA]</scope>
    <source>
        <strain evidence="2">JEC21 / ATCC MYA-565</strain>
    </source>
</reference>
<sequence length="131" mass="14847">MDTAEEDRRSAASSRMVSIDRNRHHPARRVEFEDHLCYGELLNLITIDPPYHPKSSNTPPVTLAFAHIKPAVSHKHRIGSHEWSYYKKHQAEEIVDLASVNQLVGRVKSISKPGTTYIIDSGTRYSRVSLA</sequence>
<dbReference type="Proteomes" id="UP000002149">
    <property type="component" value="Chromosome 1"/>
</dbReference>
<dbReference type="OrthoDB" id="6613063at2759"/>
<dbReference type="VEuPathDB" id="FungiDB:CNA05135"/>
<dbReference type="GeneID" id="36392693"/>
<proteinExistence type="predicted"/>
<organism evidence="1 2">
    <name type="scientific">Cryptococcus deneoformans (strain JEC21 / ATCC MYA-565)</name>
    <name type="common">Cryptococcus neoformans var. neoformans serotype D</name>
    <dbReference type="NCBI Taxonomy" id="214684"/>
    <lineage>
        <taxon>Eukaryota</taxon>
        <taxon>Fungi</taxon>
        <taxon>Dikarya</taxon>
        <taxon>Basidiomycota</taxon>
        <taxon>Agaricomycotina</taxon>
        <taxon>Tremellomycetes</taxon>
        <taxon>Tremellales</taxon>
        <taxon>Cryptococcaceae</taxon>
        <taxon>Cryptococcus</taxon>
        <taxon>Cryptococcus neoformans species complex</taxon>
    </lineage>
</organism>
<dbReference type="AlphaFoldDB" id="A0A0S2LI01"/>
<dbReference type="STRING" id="214684.A0A0S2LI01"/>
<accession>A0A0S2LI01</accession>
<dbReference type="PaxDb" id="214684-A0A0S2LI01"/>
<dbReference type="KEGG" id="cne:CNA05135"/>
<keyword evidence="2" id="KW-1185">Reference proteome</keyword>